<gene>
    <name evidence="2" type="ORF">BYL167_LOCUS9576</name>
    <name evidence="3" type="ORF">SMN809_LOCUS44440</name>
</gene>
<dbReference type="PANTHER" id="PTHR16453:SF9">
    <property type="entry name" value="GATOR COMPLEX PROTEIN MIOS"/>
    <property type="match status" value="1"/>
</dbReference>
<feature type="domain" description="MIOS-like alpha-solenoid" evidence="1">
    <location>
        <begin position="2"/>
        <end position="139"/>
    </location>
</feature>
<comment type="caution">
    <text evidence="2">The sequence shown here is derived from an EMBL/GenBank/DDBJ whole genome shotgun (WGS) entry which is preliminary data.</text>
</comment>
<dbReference type="Proteomes" id="UP000681967">
    <property type="component" value="Unassembled WGS sequence"/>
</dbReference>
<sequence>QTVAQLCGWSNVDSKSVGYDRMTLLLEQDEYEKVAALYVFQMNVNRALEILNEGLQRGGKEELATLIVALVGSIRATSTNNDDKALINEFSSVTKLFHRPYVRAMFGFILSQDGEDLQYECVLDEQLDLHNKVAFAARYLNEQRLYDKLDKLAEESREKGDLQGILLTGLRQNGCELIQKYLDQTSDIRTTTLLSIYAQEDVYQECPYVQE</sequence>
<dbReference type="Proteomes" id="UP000676336">
    <property type="component" value="Unassembled WGS sequence"/>
</dbReference>
<name>A0A8S2LWC7_9BILA</name>
<evidence type="ECO:0000313" key="3">
    <source>
        <dbReference type="EMBL" id="CAF4734812.1"/>
    </source>
</evidence>
<evidence type="ECO:0000313" key="2">
    <source>
        <dbReference type="EMBL" id="CAF3922647.1"/>
    </source>
</evidence>
<dbReference type="GO" id="GO:0034198">
    <property type="term" value="P:cellular response to amino acid starvation"/>
    <property type="evidence" value="ECO:0007669"/>
    <property type="project" value="TreeGrafter"/>
</dbReference>
<dbReference type="InterPro" id="IPR049092">
    <property type="entry name" value="MIOS_a-sol"/>
</dbReference>
<evidence type="ECO:0000313" key="4">
    <source>
        <dbReference type="Proteomes" id="UP000681967"/>
    </source>
</evidence>
<dbReference type="AlphaFoldDB" id="A0A8S2LWC7"/>
<proteinExistence type="predicted"/>
<dbReference type="GO" id="GO:0005737">
    <property type="term" value="C:cytoplasm"/>
    <property type="evidence" value="ECO:0007669"/>
    <property type="project" value="TreeGrafter"/>
</dbReference>
<feature type="non-terminal residue" evidence="2">
    <location>
        <position position="211"/>
    </location>
</feature>
<protein>
    <recommendedName>
        <fullName evidence="1">MIOS-like alpha-solenoid domain-containing protein</fullName>
    </recommendedName>
</protein>
<accession>A0A8S2LWC7</accession>
<organism evidence="2 4">
    <name type="scientific">Rotaria magnacalcarata</name>
    <dbReference type="NCBI Taxonomy" id="392030"/>
    <lineage>
        <taxon>Eukaryota</taxon>
        <taxon>Metazoa</taxon>
        <taxon>Spiralia</taxon>
        <taxon>Gnathifera</taxon>
        <taxon>Rotifera</taxon>
        <taxon>Eurotatoria</taxon>
        <taxon>Bdelloidea</taxon>
        <taxon>Philodinida</taxon>
        <taxon>Philodinidae</taxon>
        <taxon>Rotaria</taxon>
    </lineage>
</organism>
<dbReference type="InterPro" id="IPR037593">
    <property type="entry name" value="MIOS/Sea4"/>
</dbReference>
<dbReference type="GO" id="GO:1904263">
    <property type="term" value="P:positive regulation of TORC1 signaling"/>
    <property type="evidence" value="ECO:0007669"/>
    <property type="project" value="TreeGrafter"/>
</dbReference>
<dbReference type="Pfam" id="PF21719">
    <property type="entry name" value="MIOS_a-sol"/>
    <property type="match status" value="1"/>
</dbReference>
<dbReference type="EMBL" id="CAJOBI010133299">
    <property type="protein sequence ID" value="CAF4734812.1"/>
    <property type="molecule type" value="Genomic_DNA"/>
</dbReference>
<evidence type="ECO:0000259" key="1">
    <source>
        <dbReference type="Pfam" id="PF21719"/>
    </source>
</evidence>
<dbReference type="EMBL" id="CAJOBH010002772">
    <property type="protein sequence ID" value="CAF3922647.1"/>
    <property type="molecule type" value="Genomic_DNA"/>
</dbReference>
<reference evidence="2" key="1">
    <citation type="submission" date="2021-02" db="EMBL/GenBank/DDBJ databases">
        <authorList>
            <person name="Nowell W R."/>
        </authorList>
    </citation>
    <scope>NUCLEOTIDE SEQUENCE</scope>
</reference>
<dbReference type="PANTHER" id="PTHR16453">
    <property type="entry name" value="WD40 DOMAIN-CONTAINING PROTEIN MIO FAMILY MEMBER"/>
    <property type="match status" value="1"/>
</dbReference>